<accession>A0A1H4EDB1</accession>
<dbReference type="RefSeq" id="WP_010265114.1">
    <property type="nucleotide sequence ID" value="NZ_CAEG01000016.1"/>
</dbReference>
<gene>
    <name evidence="2" type="ORF">SAMN05444145_10716</name>
</gene>
<proteinExistence type="predicted"/>
<dbReference type="AlphaFoldDB" id="A0A1H4EDB1"/>
<keyword evidence="1" id="KW-1133">Transmembrane helix</keyword>
<dbReference type="OrthoDB" id="1447878at2"/>
<keyword evidence="1" id="KW-0812">Transmembrane</keyword>
<feature type="transmembrane region" description="Helical" evidence="1">
    <location>
        <begin position="7"/>
        <end position="27"/>
    </location>
</feature>
<keyword evidence="1" id="KW-0472">Membrane</keyword>
<evidence type="ECO:0000256" key="1">
    <source>
        <dbReference type="SAM" id="Phobius"/>
    </source>
</evidence>
<evidence type="ECO:0000313" key="3">
    <source>
        <dbReference type="Proteomes" id="UP000183253"/>
    </source>
</evidence>
<protein>
    <submittedName>
        <fullName evidence="2">Uncharacterized protein</fullName>
    </submittedName>
</protein>
<organism evidence="2 3">
    <name type="scientific">Alistipes timonensis JC136</name>
    <dbReference type="NCBI Taxonomy" id="1033731"/>
    <lineage>
        <taxon>Bacteria</taxon>
        <taxon>Pseudomonadati</taxon>
        <taxon>Bacteroidota</taxon>
        <taxon>Bacteroidia</taxon>
        <taxon>Bacteroidales</taxon>
        <taxon>Rikenellaceae</taxon>
        <taxon>Alistipes</taxon>
    </lineage>
</organism>
<sequence>MKNLTKLLLAIIFFVLLGAIIGLYYRYTSQEQQTIFNLATLLGFYVSIYGLAVALWQIMALQNITKSTQSAVAQTREKVEQILSISDIAKIVTTIRIIEEYINSEKYELAKLRLCDVKDFMMRVEFIGKIELDIEEFGRLKKRVEIDLNSIDKQMSNKAKLDKIIFCQDMEEIASMLSRIENQLKSK</sequence>
<name>A0A1H4EDB1_9BACT</name>
<dbReference type="Proteomes" id="UP000183253">
    <property type="component" value="Unassembled WGS sequence"/>
</dbReference>
<dbReference type="EMBL" id="FNRI01000007">
    <property type="protein sequence ID" value="SEA82570.1"/>
    <property type="molecule type" value="Genomic_DNA"/>
</dbReference>
<keyword evidence="3" id="KW-1185">Reference proteome</keyword>
<dbReference type="STRING" id="1033731.SAMN05444145_10716"/>
<evidence type="ECO:0000313" key="2">
    <source>
        <dbReference type="EMBL" id="SEA82570.1"/>
    </source>
</evidence>
<reference evidence="2 3" key="1">
    <citation type="submission" date="2016-10" db="EMBL/GenBank/DDBJ databases">
        <authorList>
            <person name="de Groot N.N."/>
        </authorList>
    </citation>
    <scope>NUCLEOTIDE SEQUENCE [LARGE SCALE GENOMIC DNA]</scope>
    <source>
        <strain evidence="2 3">DSM 25383</strain>
    </source>
</reference>
<feature type="transmembrane region" description="Helical" evidence="1">
    <location>
        <begin position="33"/>
        <end position="56"/>
    </location>
</feature>